<dbReference type="PROSITE" id="PS51471">
    <property type="entry name" value="FE2OG_OXY"/>
    <property type="match status" value="1"/>
</dbReference>
<dbReference type="Pfam" id="PF13532">
    <property type="entry name" value="2OG-FeII_Oxy_2"/>
    <property type="match status" value="1"/>
</dbReference>
<dbReference type="EMBL" id="MCGO01000011">
    <property type="protein sequence ID" value="ORY48451.1"/>
    <property type="molecule type" value="Genomic_DNA"/>
</dbReference>
<protein>
    <recommendedName>
        <fullName evidence="1">Fe2OG dioxygenase domain-containing protein</fullName>
    </recommendedName>
</protein>
<name>A0A1Y2CN41_9FUNG</name>
<evidence type="ECO:0000259" key="1">
    <source>
        <dbReference type="PROSITE" id="PS51471"/>
    </source>
</evidence>
<dbReference type="OrthoDB" id="271595at2759"/>
<dbReference type="Gene3D" id="2.60.120.590">
    <property type="entry name" value="Alpha-ketoglutarate-dependent dioxygenase AlkB-like"/>
    <property type="match status" value="1"/>
</dbReference>
<evidence type="ECO:0000313" key="2">
    <source>
        <dbReference type="EMBL" id="ORY48451.1"/>
    </source>
</evidence>
<dbReference type="AlphaFoldDB" id="A0A1Y2CN41"/>
<sequence length="187" mass="21023">MAEVVNDFITEDEEARLLAFIESNQWSGEGVGKWNANNRRRTQQYGFMVNLANGTVPERLGPFPQELKFLIDRLQTVAKVYVDGTDDLQLLVNEYKDGMGILPHNDSVKLFGPTIVGLSLSAECVMTMVNADIKVPIVLERRSLLVLQEDARNVWHHSIAADQKSLVDGRRISLTFRTIQPSVMPLV</sequence>
<proteinExistence type="predicted"/>
<dbReference type="PANTHER" id="PTHR12463">
    <property type="entry name" value="OXYGENASE-RELATED"/>
    <property type="match status" value="1"/>
</dbReference>
<dbReference type="GO" id="GO:0032451">
    <property type="term" value="F:demethylase activity"/>
    <property type="evidence" value="ECO:0007669"/>
    <property type="project" value="TreeGrafter"/>
</dbReference>
<dbReference type="GO" id="GO:0016491">
    <property type="term" value="F:oxidoreductase activity"/>
    <property type="evidence" value="ECO:0007669"/>
    <property type="project" value="TreeGrafter"/>
</dbReference>
<gene>
    <name evidence="2" type="ORF">BCR33DRAFT_695680</name>
</gene>
<comment type="caution">
    <text evidence="2">The sequence shown here is derived from an EMBL/GenBank/DDBJ whole genome shotgun (WGS) entry which is preliminary data.</text>
</comment>
<dbReference type="InterPro" id="IPR027450">
    <property type="entry name" value="AlkB-like"/>
</dbReference>
<accession>A0A1Y2CN41</accession>
<dbReference type="Proteomes" id="UP000193642">
    <property type="component" value="Unassembled WGS sequence"/>
</dbReference>
<dbReference type="InterPro" id="IPR037151">
    <property type="entry name" value="AlkB-like_sf"/>
</dbReference>
<reference evidence="2 3" key="1">
    <citation type="submission" date="2016-07" db="EMBL/GenBank/DDBJ databases">
        <title>Pervasive Adenine N6-methylation of Active Genes in Fungi.</title>
        <authorList>
            <consortium name="DOE Joint Genome Institute"/>
            <person name="Mondo S.J."/>
            <person name="Dannebaum R.O."/>
            <person name="Kuo R.C."/>
            <person name="Labutti K."/>
            <person name="Haridas S."/>
            <person name="Kuo A."/>
            <person name="Salamov A."/>
            <person name="Ahrendt S.R."/>
            <person name="Lipzen A."/>
            <person name="Sullivan W."/>
            <person name="Andreopoulos W.B."/>
            <person name="Clum A."/>
            <person name="Lindquist E."/>
            <person name="Daum C."/>
            <person name="Ramamoorthy G.K."/>
            <person name="Gryganskyi A."/>
            <person name="Culley D."/>
            <person name="Magnuson J.K."/>
            <person name="James T.Y."/>
            <person name="O'Malley M.A."/>
            <person name="Stajich J.E."/>
            <person name="Spatafora J.W."/>
            <person name="Visel A."/>
            <person name="Grigoriev I.V."/>
        </authorList>
    </citation>
    <scope>NUCLEOTIDE SEQUENCE [LARGE SCALE GENOMIC DNA]</scope>
    <source>
        <strain evidence="2 3">JEL800</strain>
    </source>
</reference>
<evidence type="ECO:0000313" key="3">
    <source>
        <dbReference type="Proteomes" id="UP000193642"/>
    </source>
</evidence>
<organism evidence="2 3">
    <name type="scientific">Rhizoclosmatium globosum</name>
    <dbReference type="NCBI Taxonomy" id="329046"/>
    <lineage>
        <taxon>Eukaryota</taxon>
        <taxon>Fungi</taxon>
        <taxon>Fungi incertae sedis</taxon>
        <taxon>Chytridiomycota</taxon>
        <taxon>Chytridiomycota incertae sedis</taxon>
        <taxon>Chytridiomycetes</taxon>
        <taxon>Chytridiales</taxon>
        <taxon>Chytriomycetaceae</taxon>
        <taxon>Rhizoclosmatium</taxon>
    </lineage>
</organism>
<dbReference type="GO" id="GO:0070988">
    <property type="term" value="P:demethylation"/>
    <property type="evidence" value="ECO:0007669"/>
    <property type="project" value="InterPro"/>
</dbReference>
<dbReference type="STRING" id="329046.A0A1Y2CN41"/>
<dbReference type="PANTHER" id="PTHR12463:SF1">
    <property type="entry name" value="2-OXOGLUTARATE AND FE-DEPENDENT OXYGENASE FAMILY PROTEIN"/>
    <property type="match status" value="1"/>
</dbReference>
<dbReference type="InterPro" id="IPR005123">
    <property type="entry name" value="Oxoglu/Fe-dep_dioxygenase_dom"/>
</dbReference>
<dbReference type="InterPro" id="IPR032857">
    <property type="entry name" value="ALKBH4"/>
</dbReference>
<dbReference type="SUPFAM" id="SSF51197">
    <property type="entry name" value="Clavaminate synthase-like"/>
    <property type="match status" value="1"/>
</dbReference>
<feature type="domain" description="Fe2OG dioxygenase" evidence="1">
    <location>
        <begin position="84"/>
        <end position="180"/>
    </location>
</feature>
<keyword evidence="3" id="KW-1185">Reference proteome</keyword>